<dbReference type="AlphaFoldDB" id="A0A835LPV8"/>
<dbReference type="OrthoDB" id="1898570at2759"/>
<dbReference type="InterPro" id="IPR018848">
    <property type="entry name" value="WIYLD_domain"/>
</dbReference>
<dbReference type="Gene3D" id="1.10.8.850">
    <property type="entry name" value="Histone-lysine N methyltransferase , C-terminal domain-like"/>
    <property type="match status" value="1"/>
</dbReference>
<evidence type="ECO:0000313" key="3">
    <source>
        <dbReference type="EMBL" id="KAF9599229.1"/>
    </source>
</evidence>
<evidence type="ECO:0000313" key="4">
    <source>
        <dbReference type="Proteomes" id="UP000631114"/>
    </source>
</evidence>
<protein>
    <recommendedName>
        <fullName evidence="2">WIYLD domain-containing protein</fullName>
    </recommendedName>
</protein>
<dbReference type="EMBL" id="JADFTS010000007">
    <property type="protein sequence ID" value="KAF9599229.1"/>
    <property type="molecule type" value="Genomic_DNA"/>
</dbReference>
<dbReference type="InterPro" id="IPR043017">
    <property type="entry name" value="WIYLD_dom_sf"/>
</dbReference>
<reference evidence="3 4" key="1">
    <citation type="submission" date="2020-10" db="EMBL/GenBank/DDBJ databases">
        <title>The Coptis chinensis genome and diversification of protoberbering-type alkaloids.</title>
        <authorList>
            <person name="Wang B."/>
            <person name="Shu S."/>
            <person name="Song C."/>
            <person name="Liu Y."/>
        </authorList>
    </citation>
    <scope>NUCLEOTIDE SEQUENCE [LARGE SCALE GENOMIC DNA]</scope>
    <source>
        <strain evidence="3">HL-2020</strain>
        <tissue evidence="3">Leaf</tissue>
    </source>
</reference>
<sequence>MAPRGRPRKAGNMRIDAAIAKVSCLGYETPLIRRTVNKLLKVYDGEWVFIEDDNYKVVVETLLDDQEEELKLLTYNEEDKDSSSDGAGPSNTRDDAGISDAYDVREDIVWAYLFCSSGGIILKEKSDVFSNEEKIVHHLVGFVSRVKTSHNPLGNDYRENVLMNPATTGNGRHQNVLAKASPMLEKN</sequence>
<proteinExistence type="predicted"/>
<dbReference type="Pfam" id="PF10440">
    <property type="entry name" value="WIYLD"/>
    <property type="match status" value="1"/>
</dbReference>
<accession>A0A835LPV8</accession>
<evidence type="ECO:0000256" key="1">
    <source>
        <dbReference type="SAM" id="MobiDB-lite"/>
    </source>
</evidence>
<feature type="region of interest" description="Disordered" evidence="1">
    <location>
        <begin position="75"/>
        <end position="97"/>
    </location>
</feature>
<organism evidence="3 4">
    <name type="scientific">Coptis chinensis</name>
    <dbReference type="NCBI Taxonomy" id="261450"/>
    <lineage>
        <taxon>Eukaryota</taxon>
        <taxon>Viridiplantae</taxon>
        <taxon>Streptophyta</taxon>
        <taxon>Embryophyta</taxon>
        <taxon>Tracheophyta</taxon>
        <taxon>Spermatophyta</taxon>
        <taxon>Magnoliopsida</taxon>
        <taxon>Ranunculales</taxon>
        <taxon>Ranunculaceae</taxon>
        <taxon>Coptidoideae</taxon>
        <taxon>Coptis</taxon>
    </lineage>
</organism>
<comment type="caution">
    <text evidence="3">The sequence shown here is derived from an EMBL/GenBank/DDBJ whole genome shotgun (WGS) entry which is preliminary data.</text>
</comment>
<keyword evidence="4" id="KW-1185">Reference proteome</keyword>
<gene>
    <name evidence="3" type="ORF">IFM89_036355</name>
</gene>
<dbReference type="PANTHER" id="PTHR34271:SF1">
    <property type="entry name" value="NUCLEOLAR HISTONE METHYLTRANSFERASE-RELATED PROTEIN"/>
    <property type="match status" value="1"/>
</dbReference>
<evidence type="ECO:0000259" key="2">
    <source>
        <dbReference type="Pfam" id="PF10440"/>
    </source>
</evidence>
<name>A0A835LPV8_9MAGN</name>
<dbReference type="Proteomes" id="UP000631114">
    <property type="component" value="Unassembled WGS sequence"/>
</dbReference>
<dbReference type="PANTHER" id="PTHR34271">
    <property type="entry name" value="NUCLEOLAR HISTONE METHYLTRANSFERASE-RELATED PROTEIN"/>
    <property type="match status" value="1"/>
</dbReference>
<feature type="domain" description="WIYLD" evidence="2">
    <location>
        <begin position="9"/>
        <end position="68"/>
    </location>
</feature>